<comment type="caution">
    <text evidence="1">The sequence shown here is derived from an EMBL/GenBank/DDBJ whole genome shotgun (WGS) entry which is preliminary data.</text>
</comment>
<evidence type="ECO:0000313" key="2">
    <source>
        <dbReference type="Proteomes" id="UP001620626"/>
    </source>
</evidence>
<protein>
    <submittedName>
        <fullName evidence="1">Uncharacterized protein</fullName>
    </submittedName>
</protein>
<dbReference type="Proteomes" id="UP001620626">
    <property type="component" value="Unassembled WGS sequence"/>
</dbReference>
<gene>
    <name evidence="1" type="ORF">niasHT_024296</name>
</gene>
<evidence type="ECO:0000313" key="1">
    <source>
        <dbReference type="EMBL" id="KAL3091714.1"/>
    </source>
</evidence>
<accession>A0ABD2JM67</accession>
<reference evidence="1 2" key="1">
    <citation type="submission" date="2024-10" db="EMBL/GenBank/DDBJ databases">
        <authorList>
            <person name="Kim D."/>
        </authorList>
    </citation>
    <scope>NUCLEOTIDE SEQUENCE [LARGE SCALE GENOMIC DNA]</scope>
    <source>
        <strain evidence="1">BH-2024</strain>
    </source>
</reference>
<organism evidence="1 2">
    <name type="scientific">Heterodera trifolii</name>
    <dbReference type="NCBI Taxonomy" id="157864"/>
    <lineage>
        <taxon>Eukaryota</taxon>
        <taxon>Metazoa</taxon>
        <taxon>Ecdysozoa</taxon>
        <taxon>Nematoda</taxon>
        <taxon>Chromadorea</taxon>
        <taxon>Rhabditida</taxon>
        <taxon>Tylenchina</taxon>
        <taxon>Tylenchomorpha</taxon>
        <taxon>Tylenchoidea</taxon>
        <taxon>Heteroderidae</taxon>
        <taxon>Heteroderinae</taxon>
        <taxon>Heterodera</taxon>
    </lineage>
</organism>
<keyword evidence="2" id="KW-1185">Reference proteome</keyword>
<sequence>MSANISEKDEALSDLNCLFVQMKNKKFSFSLMSKVAQKFDVGGVAAKVLLPYEVYKEAVDLLASARFEIDYRVVIHFLPTFKAIFLHLSFDDWQLAMERFFQMDELRQTHRGFPREEMHTLSHSYSLALLENANFNKETERTSEFLFTDYGDLANFIDNCFECQCRQLSFLILLEGKMLMDRIVNRVLEKGTETVMLNFVKFMKCTPALLKYAPPEALLRQLREAVGHDGQNLMLVRLKFGLTSQCDNIKRIMDIGESSFSVVEDCGPLFTEKQLKFLVDEQLITQLEEFQCHDRNQGGKL</sequence>
<name>A0ABD2JM67_9BILA</name>
<proteinExistence type="predicted"/>
<dbReference type="EMBL" id="JBICBT010000941">
    <property type="protein sequence ID" value="KAL3091714.1"/>
    <property type="molecule type" value="Genomic_DNA"/>
</dbReference>
<dbReference type="AlphaFoldDB" id="A0ABD2JM67"/>